<accession>A0A517NL10</accession>
<evidence type="ECO:0000313" key="1">
    <source>
        <dbReference type="EMBL" id="QDT07811.1"/>
    </source>
</evidence>
<dbReference type="EMBL" id="CP036525">
    <property type="protein sequence ID" value="QDT07811.1"/>
    <property type="molecule type" value="Genomic_DNA"/>
</dbReference>
<dbReference type="KEGG" id="rlc:K227x_62390"/>
<name>A0A517NL10_9BACT</name>
<dbReference type="Proteomes" id="UP000318538">
    <property type="component" value="Chromosome"/>
</dbReference>
<proteinExistence type="predicted"/>
<keyword evidence="2" id="KW-1185">Reference proteome</keyword>
<dbReference type="RefSeq" id="WP_145176276.1">
    <property type="nucleotide sequence ID" value="NZ_CP036525.1"/>
</dbReference>
<evidence type="ECO:0000313" key="2">
    <source>
        <dbReference type="Proteomes" id="UP000318538"/>
    </source>
</evidence>
<gene>
    <name evidence="1" type="ORF">K227x_62390</name>
</gene>
<reference evidence="1 2" key="1">
    <citation type="submission" date="2019-02" db="EMBL/GenBank/DDBJ databases">
        <title>Deep-cultivation of Planctomycetes and their phenomic and genomic characterization uncovers novel biology.</title>
        <authorList>
            <person name="Wiegand S."/>
            <person name="Jogler M."/>
            <person name="Boedeker C."/>
            <person name="Pinto D."/>
            <person name="Vollmers J."/>
            <person name="Rivas-Marin E."/>
            <person name="Kohn T."/>
            <person name="Peeters S.H."/>
            <person name="Heuer A."/>
            <person name="Rast P."/>
            <person name="Oberbeckmann S."/>
            <person name="Bunk B."/>
            <person name="Jeske O."/>
            <person name="Meyerdierks A."/>
            <person name="Storesund J.E."/>
            <person name="Kallscheuer N."/>
            <person name="Luecker S."/>
            <person name="Lage O.M."/>
            <person name="Pohl T."/>
            <person name="Merkel B.J."/>
            <person name="Hornburger P."/>
            <person name="Mueller R.-W."/>
            <person name="Bruemmer F."/>
            <person name="Labrenz M."/>
            <person name="Spormann A.M."/>
            <person name="Op den Camp H."/>
            <person name="Overmann J."/>
            <person name="Amann R."/>
            <person name="Jetten M.S.M."/>
            <person name="Mascher T."/>
            <person name="Medema M.H."/>
            <person name="Devos D.P."/>
            <person name="Kaster A.-K."/>
            <person name="Ovreas L."/>
            <person name="Rohde M."/>
            <person name="Galperin M.Y."/>
            <person name="Jogler C."/>
        </authorList>
    </citation>
    <scope>NUCLEOTIDE SEQUENCE [LARGE SCALE GENOMIC DNA]</scope>
    <source>
        <strain evidence="1 2">K22_7</strain>
    </source>
</reference>
<organism evidence="1 2">
    <name type="scientific">Rubripirellula lacrimiformis</name>
    <dbReference type="NCBI Taxonomy" id="1930273"/>
    <lineage>
        <taxon>Bacteria</taxon>
        <taxon>Pseudomonadati</taxon>
        <taxon>Planctomycetota</taxon>
        <taxon>Planctomycetia</taxon>
        <taxon>Pirellulales</taxon>
        <taxon>Pirellulaceae</taxon>
        <taxon>Rubripirellula</taxon>
    </lineage>
</organism>
<sequence length="197" mass="22583">MNANQIEIPTRPNLQRFFDIALIEYAMEEKTPNDMPLKELLDEIHYRSADYISMATIYGPMGWPMSSLECFDGPKGENVFDIVADAANQWRMVRRQRTQNVGQFMDAWFADSDHAKPAFRIVDMRQVCDGLKPFAVWDVLHDRFLTIGGHQVWDGSDEFLDGTGDALSRPDAEYDREATLDIMEAVARLLPDWTMGD</sequence>
<dbReference type="AlphaFoldDB" id="A0A517NL10"/>
<protein>
    <submittedName>
        <fullName evidence="1">Uncharacterized protein</fullName>
    </submittedName>
</protein>